<reference evidence="1 2" key="1">
    <citation type="submission" date="2020-07" db="EMBL/GenBank/DDBJ databases">
        <title>Sequencing the genomes of 1000 actinobacteria strains.</title>
        <authorList>
            <person name="Klenk H.-P."/>
        </authorList>
    </citation>
    <scope>NUCLEOTIDE SEQUENCE [LARGE SCALE GENOMIC DNA]</scope>
    <source>
        <strain evidence="1 2">DSM 7487</strain>
    </source>
</reference>
<keyword evidence="2" id="KW-1185">Reference proteome</keyword>
<accession>A0A7Y9DQW9</accession>
<proteinExistence type="predicted"/>
<organism evidence="1 2">
    <name type="scientific">Kineococcus aurantiacus</name>
    <dbReference type="NCBI Taxonomy" id="37633"/>
    <lineage>
        <taxon>Bacteria</taxon>
        <taxon>Bacillati</taxon>
        <taxon>Actinomycetota</taxon>
        <taxon>Actinomycetes</taxon>
        <taxon>Kineosporiales</taxon>
        <taxon>Kineosporiaceae</taxon>
        <taxon>Kineococcus</taxon>
    </lineage>
</organism>
<name>A0A7Y9DQW9_9ACTN</name>
<evidence type="ECO:0000313" key="1">
    <source>
        <dbReference type="EMBL" id="NYD25144.1"/>
    </source>
</evidence>
<dbReference type="Proteomes" id="UP000521922">
    <property type="component" value="Unassembled WGS sequence"/>
</dbReference>
<evidence type="ECO:0000313" key="2">
    <source>
        <dbReference type="Proteomes" id="UP000521922"/>
    </source>
</evidence>
<sequence length="58" mass="6281">MQLQTFHKGGMAETDPRFLPVKSKHFTAPYRARAGFRVASLGGEGALIEIGAIAHVRS</sequence>
<protein>
    <submittedName>
        <fullName evidence="1">Uncharacterized protein</fullName>
    </submittedName>
</protein>
<dbReference type="EMBL" id="JACCBB010000002">
    <property type="protein sequence ID" value="NYD25144.1"/>
    <property type="molecule type" value="Genomic_DNA"/>
</dbReference>
<comment type="caution">
    <text evidence="1">The sequence shown here is derived from an EMBL/GenBank/DDBJ whole genome shotgun (WGS) entry which is preliminary data.</text>
</comment>
<dbReference type="AlphaFoldDB" id="A0A7Y9DQW9"/>
<dbReference type="RefSeq" id="WP_179757342.1">
    <property type="nucleotide sequence ID" value="NZ_BAAAGN010000024.1"/>
</dbReference>
<gene>
    <name evidence="1" type="ORF">BJ968_004753</name>
</gene>